<name>A0AAV5V6Y4_9BILA</name>
<feature type="non-terminal residue" evidence="2">
    <location>
        <position position="1"/>
    </location>
</feature>
<evidence type="ECO:0000256" key="1">
    <source>
        <dbReference type="SAM" id="MobiDB-lite"/>
    </source>
</evidence>
<organism evidence="2 3">
    <name type="scientific">Pristionchus fissidentatus</name>
    <dbReference type="NCBI Taxonomy" id="1538716"/>
    <lineage>
        <taxon>Eukaryota</taxon>
        <taxon>Metazoa</taxon>
        <taxon>Ecdysozoa</taxon>
        <taxon>Nematoda</taxon>
        <taxon>Chromadorea</taxon>
        <taxon>Rhabditida</taxon>
        <taxon>Rhabditina</taxon>
        <taxon>Diplogasteromorpha</taxon>
        <taxon>Diplogasteroidea</taxon>
        <taxon>Neodiplogasteridae</taxon>
        <taxon>Pristionchus</taxon>
    </lineage>
</organism>
<proteinExistence type="predicted"/>
<gene>
    <name evidence="2" type="ORF">PFISCL1PPCAC_6688</name>
</gene>
<comment type="caution">
    <text evidence="2">The sequence shown here is derived from an EMBL/GenBank/DDBJ whole genome shotgun (WGS) entry which is preliminary data.</text>
</comment>
<reference evidence="2" key="1">
    <citation type="submission" date="2023-10" db="EMBL/GenBank/DDBJ databases">
        <title>Genome assembly of Pristionchus species.</title>
        <authorList>
            <person name="Yoshida K."/>
            <person name="Sommer R.J."/>
        </authorList>
    </citation>
    <scope>NUCLEOTIDE SEQUENCE</scope>
    <source>
        <strain evidence="2">RS5133</strain>
    </source>
</reference>
<feature type="compositionally biased region" description="Low complexity" evidence="1">
    <location>
        <begin position="1"/>
        <end position="11"/>
    </location>
</feature>
<feature type="compositionally biased region" description="Low complexity" evidence="1">
    <location>
        <begin position="284"/>
        <end position="293"/>
    </location>
</feature>
<sequence length="314" mass="35346">VAAAAADAAAARSENDRLRRKAEANKCNARVAKAELDRLNSEVANLQKTNKILQQERDSHAAQLQHQHQHEAALKECEEMKKERDELRSMLDNELEQMKTAKNLLSSTVDSQKKRIAADIRLLQELDEQLKMMKERREIIHLPLVDALTSDNEAINSELSRLKNENATKAAADAANTEETGKNLNDALQKLEILSKENVKMKGELKDAMDFKQAMEIHLKSTAKEVDRLSDSFDQLKKWQEEEDGDFIGRGEGKPAPRQSNLVPVIKNESTKHQRRTVAKPRKSTVASTTVASHTRDDENKMAVKTGYALYDGL</sequence>
<keyword evidence="3" id="KW-1185">Reference proteome</keyword>
<dbReference type="Proteomes" id="UP001432322">
    <property type="component" value="Unassembled WGS sequence"/>
</dbReference>
<feature type="region of interest" description="Disordered" evidence="1">
    <location>
        <begin position="1"/>
        <end position="21"/>
    </location>
</feature>
<feature type="region of interest" description="Disordered" evidence="1">
    <location>
        <begin position="268"/>
        <end position="294"/>
    </location>
</feature>
<dbReference type="EMBL" id="BTSY01000002">
    <property type="protein sequence ID" value="GMT15391.1"/>
    <property type="molecule type" value="Genomic_DNA"/>
</dbReference>
<feature type="compositionally biased region" description="Basic residues" evidence="1">
    <location>
        <begin position="273"/>
        <end position="283"/>
    </location>
</feature>
<accession>A0AAV5V6Y4</accession>
<dbReference type="AlphaFoldDB" id="A0AAV5V6Y4"/>
<evidence type="ECO:0000313" key="3">
    <source>
        <dbReference type="Proteomes" id="UP001432322"/>
    </source>
</evidence>
<protein>
    <submittedName>
        <fullName evidence="2">Uncharacterized protein</fullName>
    </submittedName>
</protein>
<evidence type="ECO:0000313" key="2">
    <source>
        <dbReference type="EMBL" id="GMT15391.1"/>
    </source>
</evidence>